<dbReference type="GO" id="GO:0008270">
    <property type="term" value="F:zinc ion binding"/>
    <property type="evidence" value="ECO:0007669"/>
    <property type="project" value="UniProtKB-UniRule"/>
</dbReference>
<keyword evidence="5 13" id="KW-0862">Zinc</keyword>
<evidence type="ECO:0000256" key="13">
    <source>
        <dbReference type="PIRSR" id="PIRSR601765-1"/>
    </source>
</evidence>
<dbReference type="GO" id="GO:0031470">
    <property type="term" value="C:carboxysome"/>
    <property type="evidence" value="ECO:0007669"/>
    <property type="project" value="UniProtKB-SubCell"/>
</dbReference>
<protein>
    <recommendedName>
        <fullName evidence="3 14">Carbonic anhydrase</fullName>
        <ecNumber evidence="2 14">4.2.1.1</ecNumber>
    </recommendedName>
    <alternativeName>
        <fullName evidence="11 14">Carbonate dehydratase</fullName>
    </alternativeName>
</protein>
<dbReference type="SUPFAM" id="SSF53056">
    <property type="entry name" value="beta-carbonic anhydrase, cab"/>
    <property type="match status" value="1"/>
</dbReference>
<evidence type="ECO:0000256" key="1">
    <source>
        <dbReference type="ARBA" id="ARBA00006217"/>
    </source>
</evidence>
<keyword evidence="9" id="KW-1282">Carboxysome</keyword>
<dbReference type="PROSITE" id="PS00705">
    <property type="entry name" value="PROK_CO2_ANHYDRASE_2"/>
    <property type="match status" value="1"/>
</dbReference>
<dbReference type="PANTHER" id="PTHR11002">
    <property type="entry name" value="CARBONIC ANHYDRASE"/>
    <property type="match status" value="1"/>
</dbReference>
<evidence type="ECO:0000256" key="5">
    <source>
        <dbReference type="ARBA" id="ARBA00022833"/>
    </source>
</evidence>
<dbReference type="Gene3D" id="3.40.1050.10">
    <property type="entry name" value="Carbonic anhydrase"/>
    <property type="match status" value="1"/>
</dbReference>
<gene>
    <name evidence="15" type="ORF">SR1949_22230</name>
</gene>
<keyword evidence="16" id="KW-1185">Reference proteome</keyword>
<comment type="subcellular location">
    <subcellularLocation>
        <location evidence="8">Carboxysome</location>
    </subcellularLocation>
</comment>
<dbReference type="InterPro" id="IPR036874">
    <property type="entry name" value="Carbonic_anhydrase_sf"/>
</dbReference>
<evidence type="ECO:0000256" key="10">
    <source>
        <dbReference type="ARBA" id="ARBA00024446"/>
    </source>
</evidence>
<dbReference type="CDD" id="cd00884">
    <property type="entry name" value="beta_CA_cladeB"/>
    <property type="match status" value="1"/>
</dbReference>
<dbReference type="EMBL" id="BJCE01000063">
    <property type="protein sequence ID" value="GCL37116.1"/>
    <property type="molecule type" value="Genomic_DNA"/>
</dbReference>
<keyword evidence="4 13" id="KW-0479">Metal-binding</keyword>
<evidence type="ECO:0000256" key="14">
    <source>
        <dbReference type="RuleBase" id="RU003956"/>
    </source>
</evidence>
<feature type="binding site" evidence="13">
    <location>
        <position position="41"/>
    </location>
    <ligand>
        <name>Zn(2+)</name>
        <dbReference type="ChEBI" id="CHEBI:29105"/>
    </ligand>
</feature>
<proteinExistence type="inferred from homology"/>
<comment type="caution">
    <text evidence="15">The sequence shown here is derived from an EMBL/GenBank/DDBJ whole genome shotgun (WGS) entry which is preliminary data.</text>
</comment>
<evidence type="ECO:0000313" key="15">
    <source>
        <dbReference type="EMBL" id="GCL37116.1"/>
    </source>
</evidence>
<dbReference type="GO" id="GO:0004089">
    <property type="term" value="F:carbonate dehydratase activity"/>
    <property type="evidence" value="ECO:0007669"/>
    <property type="project" value="UniProtKB-UniRule"/>
</dbReference>
<feature type="binding site" evidence="13">
    <location>
        <position position="100"/>
    </location>
    <ligand>
        <name>Zn(2+)</name>
        <dbReference type="ChEBI" id="CHEBI:29105"/>
    </ligand>
</feature>
<dbReference type="Pfam" id="PF00484">
    <property type="entry name" value="Pro_CA"/>
    <property type="match status" value="1"/>
</dbReference>
<accession>A0A479ZZV4</accession>
<dbReference type="GO" id="GO:0015977">
    <property type="term" value="P:carbon fixation"/>
    <property type="evidence" value="ECO:0007669"/>
    <property type="project" value="UniProtKB-KW"/>
</dbReference>
<dbReference type="PANTHER" id="PTHR11002:SF76">
    <property type="entry name" value="CARBONIC ANHYDRASE"/>
    <property type="match status" value="1"/>
</dbReference>
<organism evidence="15 16">
    <name type="scientific">Sphaerospermopsis reniformis</name>
    <dbReference type="NCBI Taxonomy" id="531300"/>
    <lineage>
        <taxon>Bacteria</taxon>
        <taxon>Bacillati</taxon>
        <taxon>Cyanobacteriota</taxon>
        <taxon>Cyanophyceae</taxon>
        <taxon>Nostocales</taxon>
        <taxon>Aphanizomenonaceae</taxon>
        <taxon>Sphaerospermopsis</taxon>
    </lineage>
</organism>
<evidence type="ECO:0000256" key="7">
    <source>
        <dbReference type="ARBA" id="ARBA00023300"/>
    </source>
</evidence>
<dbReference type="InterPro" id="IPR015892">
    <property type="entry name" value="Carbonic_anhydrase_CS"/>
</dbReference>
<dbReference type="AlphaFoldDB" id="A0A479ZZV4"/>
<comment type="cofactor">
    <cofactor evidence="13">
        <name>Zn(2+)</name>
        <dbReference type="ChEBI" id="CHEBI:29105"/>
    </cofactor>
    <text evidence="13">Binds 1 zinc ion per subunit.</text>
</comment>
<comment type="function">
    <text evidence="14">Reversible hydration of carbon dioxide.</text>
</comment>
<evidence type="ECO:0000256" key="12">
    <source>
        <dbReference type="ARBA" id="ARBA00048348"/>
    </source>
</evidence>
<sequence length="224" mass="25219">MPMKRIIKGLNEFQTNYFTIHQEMFRQLSQGQTPEILFITCSDSRIDPNLLTQTKPGELFIIRNLGNIIPTHGSPNSSEGAGIEYAVSALNIKHIIVCGHSHCGSMKALLQLNNLSDEMPLVYDWLKRNAESTRRLLRENYQNYDGETLLKIAVEENVLTQIENLETYPVIRSKLHGGKISLHAWVYEIETGQIFAYNANDSKFVPLSSDAFPVPDPLACLKAG</sequence>
<dbReference type="PROSITE" id="PS00704">
    <property type="entry name" value="PROK_CO2_ANHYDRASE_1"/>
    <property type="match status" value="1"/>
</dbReference>
<keyword evidence="10" id="KW-1283">Bacterial microcompartment</keyword>
<evidence type="ECO:0000256" key="11">
    <source>
        <dbReference type="ARBA" id="ARBA00031969"/>
    </source>
</evidence>
<feature type="binding site" evidence="13">
    <location>
        <position position="103"/>
    </location>
    <ligand>
        <name>Zn(2+)</name>
        <dbReference type="ChEBI" id="CHEBI:29105"/>
    </ligand>
</feature>
<evidence type="ECO:0000256" key="2">
    <source>
        <dbReference type="ARBA" id="ARBA00012925"/>
    </source>
</evidence>
<evidence type="ECO:0000256" key="6">
    <source>
        <dbReference type="ARBA" id="ARBA00023239"/>
    </source>
</evidence>
<name>A0A479ZZV4_9CYAN</name>
<keyword evidence="7" id="KW-0120">Carbon dioxide fixation</keyword>
<comment type="similarity">
    <text evidence="1 14">Belongs to the beta-class carbonic anhydrase family.</text>
</comment>
<dbReference type="GO" id="GO:0015976">
    <property type="term" value="P:carbon utilization"/>
    <property type="evidence" value="ECO:0007669"/>
    <property type="project" value="InterPro"/>
</dbReference>
<evidence type="ECO:0000256" key="3">
    <source>
        <dbReference type="ARBA" id="ARBA00014628"/>
    </source>
</evidence>
<evidence type="ECO:0000256" key="8">
    <source>
        <dbReference type="ARBA" id="ARBA00023587"/>
    </source>
</evidence>
<reference evidence="16" key="1">
    <citation type="submission" date="2019-02" db="EMBL/GenBank/DDBJ databases">
        <title>Draft genome sequence of Sphaerospermopsis reniformis NIES-1949.</title>
        <authorList>
            <person name="Yamaguchi H."/>
            <person name="Suzuki S."/>
            <person name="Kawachi M."/>
        </authorList>
    </citation>
    <scope>NUCLEOTIDE SEQUENCE [LARGE SCALE GENOMIC DNA]</scope>
    <source>
        <strain evidence="16">NIES-1949</strain>
    </source>
</reference>
<dbReference type="InterPro" id="IPR045066">
    <property type="entry name" value="Beta_CA_cladeB"/>
</dbReference>
<dbReference type="SMART" id="SM00947">
    <property type="entry name" value="Pro_CA"/>
    <property type="match status" value="1"/>
</dbReference>
<evidence type="ECO:0000256" key="4">
    <source>
        <dbReference type="ARBA" id="ARBA00022723"/>
    </source>
</evidence>
<evidence type="ECO:0000313" key="16">
    <source>
        <dbReference type="Proteomes" id="UP000300142"/>
    </source>
</evidence>
<comment type="catalytic activity">
    <reaction evidence="12 14">
        <text>hydrogencarbonate + H(+) = CO2 + H2O</text>
        <dbReference type="Rhea" id="RHEA:10748"/>
        <dbReference type="ChEBI" id="CHEBI:15377"/>
        <dbReference type="ChEBI" id="CHEBI:15378"/>
        <dbReference type="ChEBI" id="CHEBI:16526"/>
        <dbReference type="ChEBI" id="CHEBI:17544"/>
        <dbReference type="EC" id="4.2.1.1"/>
    </reaction>
</comment>
<dbReference type="FunFam" id="3.40.1050.10:FF:000003">
    <property type="entry name" value="Carbonic anhydrase"/>
    <property type="match status" value="1"/>
</dbReference>
<feature type="binding site" evidence="13">
    <location>
        <position position="43"/>
    </location>
    <ligand>
        <name>Zn(2+)</name>
        <dbReference type="ChEBI" id="CHEBI:29105"/>
    </ligand>
</feature>
<dbReference type="Proteomes" id="UP000300142">
    <property type="component" value="Unassembled WGS sequence"/>
</dbReference>
<evidence type="ECO:0000256" key="9">
    <source>
        <dbReference type="ARBA" id="ARBA00023669"/>
    </source>
</evidence>
<keyword evidence="6 14" id="KW-0456">Lyase</keyword>
<dbReference type="EC" id="4.2.1.1" evidence="2 14"/>
<dbReference type="InterPro" id="IPR001765">
    <property type="entry name" value="Carbonic_anhydrase"/>
</dbReference>